<dbReference type="PROSITE" id="PS00802">
    <property type="entry name" value="TRANSKETOLASE_2"/>
    <property type="match status" value="1"/>
</dbReference>
<evidence type="ECO:0000313" key="11">
    <source>
        <dbReference type="Proteomes" id="UP000250006"/>
    </source>
</evidence>
<keyword evidence="11" id="KW-1185">Reference proteome</keyword>
<name>A0ABY1VMK5_9ACTO</name>
<dbReference type="SMART" id="SM00861">
    <property type="entry name" value="Transket_pyr"/>
    <property type="match status" value="1"/>
</dbReference>
<dbReference type="EC" id="2.2.1.1" evidence="10"/>
<dbReference type="GO" id="GO:0004802">
    <property type="term" value="F:transketolase activity"/>
    <property type="evidence" value="ECO:0007669"/>
    <property type="project" value="UniProtKB-EC"/>
</dbReference>
<dbReference type="InterPro" id="IPR005474">
    <property type="entry name" value="Transketolase_N"/>
</dbReference>
<dbReference type="Pfam" id="PF00456">
    <property type="entry name" value="Transketolase_N"/>
    <property type="match status" value="1"/>
</dbReference>
<dbReference type="EMBL" id="UAPQ01000001">
    <property type="protein sequence ID" value="SPT52987.1"/>
    <property type="molecule type" value="Genomic_DNA"/>
</dbReference>
<comment type="catalytic activity">
    <reaction evidence="8">
        <text>D-sedoheptulose 7-phosphate + D-glyceraldehyde 3-phosphate = aldehydo-D-ribose 5-phosphate + D-xylulose 5-phosphate</text>
        <dbReference type="Rhea" id="RHEA:10508"/>
        <dbReference type="ChEBI" id="CHEBI:57483"/>
        <dbReference type="ChEBI" id="CHEBI:57737"/>
        <dbReference type="ChEBI" id="CHEBI:58273"/>
        <dbReference type="ChEBI" id="CHEBI:59776"/>
        <dbReference type="EC" id="2.2.1.1"/>
    </reaction>
</comment>
<dbReference type="CDD" id="cd02012">
    <property type="entry name" value="TPP_TK"/>
    <property type="match status" value="1"/>
</dbReference>
<organism evidence="10 11">
    <name type="scientific">Actinomyces bovis</name>
    <dbReference type="NCBI Taxonomy" id="1658"/>
    <lineage>
        <taxon>Bacteria</taxon>
        <taxon>Bacillati</taxon>
        <taxon>Actinomycetota</taxon>
        <taxon>Actinomycetes</taxon>
        <taxon>Actinomycetales</taxon>
        <taxon>Actinomycetaceae</taxon>
        <taxon>Actinomyces</taxon>
    </lineage>
</organism>
<dbReference type="InterPro" id="IPR020826">
    <property type="entry name" value="Transketolase_BS"/>
</dbReference>
<evidence type="ECO:0000256" key="6">
    <source>
        <dbReference type="ARBA" id="ARBA00022842"/>
    </source>
</evidence>
<dbReference type="InterPro" id="IPR055152">
    <property type="entry name" value="Transketolase-like_C_2"/>
</dbReference>
<keyword evidence="4 10" id="KW-0808">Transferase</keyword>
<dbReference type="RefSeq" id="WP_111835916.1">
    <property type="nucleotide sequence ID" value="NZ_UAPQ01000001.1"/>
</dbReference>
<dbReference type="SUPFAM" id="SSF52922">
    <property type="entry name" value="TK C-terminal domain-like"/>
    <property type="match status" value="1"/>
</dbReference>
<dbReference type="InterPro" id="IPR033247">
    <property type="entry name" value="Transketolase_fam"/>
</dbReference>
<evidence type="ECO:0000256" key="2">
    <source>
        <dbReference type="ARBA" id="ARBA00001964"/>
    </source>
</evidence>
<comment type="caution">
    <text evidence="10">The sequence shown here is derived from an EMBL/GenBank/DDBJ whole genome shotgun (WGS) entry which is preliminary data.</text>
</comment>
<keyword evidence="5" id="KW-0479">Metal-binding</keyword>
<evidence type="ECO:0000259" key="9">
    <source>
        <dbReference type="SMART" id="SM00861"/>
    </source>
</evidence>
<evidence type="ECO:0000313" key="10">
    <source>
        <dbReference type="EMBL" id="SPT52987.1"/>
    </source>
</evidence>
<evidence type="ECO:0000256" key="5">
    <source>
        <dbReference type="ARBA" id="ARBA00022723"/>
    </source>
</evidence>
<sequence>MPTEALKLTDLDLQAIATAKALTADAVEKAGSGHPGAAISLAAVAHLLYQHELRVDPADPAWLGRDRFILSIGHASLLQYCALLMAGFGLEPDDFKTLRQWGSPLPAHPEYGHTAGVETTTGPLGAGFSNAVGMAIAARRQHGLLDPQAAPGESVFDHFVYTILGDGCMQEGVTAEAASLAGTQQLGNLIAIYDDNDISIEGSTNIAYTADTSAEFAAYGWQVLDVDWRRGPGGYAEDLQALHEALVAARAETKRPSLIRLHTIIAWPCPTKAGSAASHGAKLGAEEVAGLKRELGLDPEQSFAVPEGLLAAQRSHAAERAAVLRADWDARFAAWRSANPERATLLERLRAGELPEGFDAALPTFELGTSLATRSVSGKTLAALAPVMPELWGGSADLGGSNNTTMAGEPSFLPTELAQREGDGPYGRTLHFGVREHAMGSILNGIALEGLTRPYGGTFLVFADYMRAPVRLAALMRVPSIFVWSHDSIGVGEDGPTHQPVEHLASLRAIPGLDVVRPGDANETVAAWAEVLRRRGGPAGMILTRQNLPVVVEPAAARAGVHKGAYVVAEATGGDGVGAVEGTVAGAAGGPAGAGLPGASVPRLVLVATGSELAVALGARELLQAQGVPTRVVSAPCLEWFAEQDEAYRAAVLPREAVKVSVEAGIGLGWREYVGDDGAIVSLDHFGASAPAAELFERYGFTAEKVASVAQAALEAAGR</sequence>
<protein>
    <submittedName>
        <fullName evidence="10">Transketolase</fullName>
        <ecNumber evidence="10">2.2.1.1</ecNumber>
    </submittedName>
</protein>
<gene>
    <name evidence="10" type="primary">tkt</name>
    <name evidence="10" type="ORF">NCTC11535_00642</name>
</gene>
<evidence type="ECO:0000256" key="4">
    <source>
        <dbReference type="ARBA" id="ARBA00022679"/>
    </source>
</evidence>
<evidence type="ECO:0000256" key="1">
    <source>
        <dbReference type="ARBA" id="ARBA00001946"/>
    </source>
</evidence>
<evidence type="ECO:0000256" key="7">
    <source>
        <dbReference type="ARBA" id="ARBA00023052"/>
    </source>
</evidence>
<comment type="cofactor">
    <cofactor evidence="1">
        <name>Mg(2+)</name>
        <dbReference type="ChEBI" id="CHEBI:18420"/>
    </cofactor>
</comment>
<proteinExistence type="inferred from homology"/>
<dbReference type="CDD" id="cd07033">
    <property type="entry name" value="TPP_PYR_DXS_TK_like"/>
    <property type="match status" value="1"/>
</dbReference>
<dbReference type="InterPro" id="IPR009014">
    <property type="entry name" value="Transketo_C/PFOR_II"/>
</dbReference>
<dbReference type="InterPro" id="IPR029061">
    <property type="entry name" value="THDP-binding"/>
</dbReference>
<comment type="similarity">
    <text evidence="3">Belongs to the transketolase family.</text>
</comment>
<dbReference type="Pfam" id="PF02779">
    <property type="entry name" value="Transket_pyr"/>
    <property type="match status" value="1"/>
</dbReference>
<dbReference type="PANTHER" id="PTHR43522">
    <property type="entry name" value="TRANSKETOLASE"/>
    <property type="match status" value="1"/>
</dbReference>
<accession>A0ABY1VMK5</accession>
<dbReference type="InterPro" id="IPR005475">
    <property type="entry name" value="Transketolase-like_Pyr-bd"/>
</dbReference>
<feature type="domain" description="Transketolase-like pyrimidine-binding" evidence="9">
    <location>
        <begin position="371"/>
        <end position="550"/>
    </location>
</feature>
<dbReference type="SUPFAM" id="SSF52518">
    <property type="entry name" value="Thiamin diphosphate-binding fold (THDP-binding)"/>
    <property type="match status" value="2"/>
</dbReference>
<keyword evidence="7" id="KW-0786">Thiamine pyrophosphate</keyword>
<dbReference type="Gene3D" id="3.40.50.970">
    <property type="match status" value="2"/>
</dbReference>
<reference evidence="10 11" key="1">
    <citation type="submission" date="2018-06" db="EMBL/GenBank/DDBJ databases">
        <authorList>
            <consortium name="Pathogen Informatics"/>
            <person name="Doyle S."/>
        </authorList>
    </citation>
    <scope>NUCLEOTIDE SEQUENCE [LARGE SCALE GENOMIC DNA]</scope>
    <source>
        <strain evidence="10 11">NCTC11535</strain>
    </source>
</reference>
<comment type="cofactor">
    <cofactor evidence="2">
        <name>thiamine diphosphate</name>
        <dbReference type="ChEBI" id="CHEBI:58937"/>
    </cofactor>
</comment>
<dbReference type="Gene3D" id="3.40.50.920">
    <property type="match status" value="1"/>
</dbReference>
<evidence type="ECO:0000256" key="3">
    <source>
        <dbReference type="ARBA" id="ARBA00007131"/>
    </source>
</evidence>
<evidence type="ECO:0000256" key="8">
    <source>
        <dbReference type="ARBA" id="ARBA00049473"/>
    </source>
</evidence>
<keyword evidence="6" id="KW-0460">Magnesium</keyword>
<dbReference type="PANTHER" id="PTHR43522:SF2">
    <property type="entry name" value="TRANSKETOLASE 1-RELATED"/>
    <property type="match status" value="1"/>
</dbReference>
<dbReference type="Pfam" id="PF22613">
    <property type="entry name" value="Transketolase_C_1"/>
    <property type="match status" value="1"/>
</dbReference>
<dbReference type="Proteomes" id="UP000250006">
    <property type="component" value="Unassembled WGS sequence"/>
</dbReference>